<evidence type="ECO:0000313" key="6">
    <source>
        <dbReference type="EMBL" id="PSL13601.1"/>
    </source>
</evidence>
<dbReference type="Proteomes" id="UP000242133">
    <property type="component" value="Unassembled WGS sequence"/>
</dbReference>
<dbReference type="FunFam" id="3.30.70.270:FF:000001">
    <property type="entry name" value="Diguanylate cyclase domain protein"/>
    <property type="match status" value="1"/>
</dbReference>
<dbReference type="InterPro" id="IPR050469">
    <property type="entry name" value="Diguanylate_Cyclase"/>
</dbReference>
<evidence type="ECO:0000256" key="4">
    <source>
        <dbReference type="SAM" id="Coils"/>
    </source>
</evidence>
<evidence type="ECO:0000259" key="5">
    <source>
        <dbReference type="PROSITE" id="PS50887"/>
    </source>
</evidence>
<dbReference type="GO" id="GO:1902201">
    <property type="term" value="P:negative regulation of bacterial-type flagellum-dependent cell motility"/>
    <property type="evidence" value="ECO:0007669"/>
    <property type="project" value="TreeGrafter"/>
</dbReference>
<dbReference type="PANTHER" id="PTHR45138:SF9">
    <property type="entry name" value="DIGUANYLATE CYCLASE DGCM-RELATED"/>
    <property type="match status" value="1"/>
</dbReference>
<dbReference type="CDD" id="cd01949">
    <property type="entry name" value="GGDEF"/>
    <property type="match status" value="1"/>
</dbReference>
<evidence type="ECO:0000256" key="2">
    <source>
        <dbReference type="ARBA" id="ARBA00012528"/>
    </source>
</evidence>
<dbReference type="OrthoDB" id="9812260at2"/>
<dbReference type="AlphaFoldDB" id="A0A2P8EVV1"/>
<feature type="coiled-coil region" evidence="4">
    <location>
        <begin position="323"/>
        <end position="357"/>
    </location>
</feature>
<comment type="catalytic activity">
    <reaction evidence="3">
        <text>2 GTP = 3',3'-c-di-GMP + 2 diphosphate</text>
        <dbReference type="Rhea" id="RHEA:24898"/>
        <dbReference type="ChEBI" id="CHEBI:33019"/>
        <dbReference type="ChEBI" id="CHEBI:37565"/>
        <dbReference type="ChEBI" id="CHEBI:58805"/>
        <dbReference type="EC" id="2.7.7.65"/>
    </reaction>
</comment>
<reference evidence="6 7" key="1">
    <citation type="submission" date="2018-03" db="EMBL/GenBank/DDBJ databases">
        <title>Genomic Encyclopedia of Archaeal and Bacterial Type Strains, Phase II (KMG-II): from individual species to whole genera.</title>
        <authorList>
            <person name="Goeker M."/>
        </authorList>
    </citation>
    <scope>NUCLEOTIDE SEQUENCE [LARGE SCALE GENOMIC DNA]</scope>
    <source>
        <strain evidence="6 7">DSM 17586</strain>
    </source>
</reference>
<dbReference type="Gene3D" id="3.30.70.270">
    <property type="match status" value="1"/>
</dbReference>
<comment type="cofactor">
    <cofactor evidence="1">
        <name>Mg(2+)</name>
        <dbReference type="ChEBI" id="CHEBI:18420"/>
    </cofactor>
</comment>
<feature type="domain" description="GGDEF" evidence="5">
    <location>
        <begin position="388"/>
        <end position="520"/>
    </location>
</feature>
<dbReference type="InterPro" id="IPR000160">
    <property type="entry name" value="GGDEF_dom"/>
</dbReference>
<protein>
    <recommendedName>
        <fullName evidence="2">diguanylate cyclase</fullName>
        <ecNumber evidence="2">2.7.7.65</ecNumber>
    </recommendedName>
</protein>
<dbReference type="GO" id="GO:0043709">
    <property type="term" value="P:cell adhesion involved in single-species biofilm formation"/>
    <property type="evidence" value="ECO:0007669"/>
    <property type="project" value="TreeGrafter"/>
</dbReference>
<name>A0A2P8EVV1_9GAMM</name>
<accession>A0A2P8EVV1</accession>
<proteinExistence type="predicted"/>
<dbReference type="InterPro" id="IPR048516">
    <property type="entry name" value="DGCcoil"/>
</dbReference>
<keyword evidence="4" id="KW-0175">Coiled coil</keyword>
<dbReference type="NCBIfam" id="TIGR00254">
    <property type="entry name" value="GGDEF"/>
    <property type="match status" value="1"/>
</dbReference>
<evidence type="ECO:0000256" key="3">
    <source>
        <dbReference type="ARBA" id="ARBA00034247"/>
    </source>
</evidence>
<organism evidence="6 7">
    <name type="scientific">Marinobacterium halophilum</name>
    <dbReference type="NCBI Taxonomy" id="267374"/>
    <lineage>
        <taxon>Bacteria</taxon>
        <taxon>Pseudomonadati</taxon>
        <taxon>Pseudomonadota</taxon>
        <taxon>Gammaproteobacteria</taxon>
        <taxon>Oceanospirillales</taxon>
        <taxon>Oceanospirillaceae</taxon>
        <taxon>Marinobacterium</taxon>
    </lineage>
</organism>
<sequence>MSDQAIWKRKYTDLTLEVDQQRHADSRLREQLNSLVSHLSMGLQGSVPDLDAELDALNAALQAQDNIRVPVLVRQVKTSLGQYDQDRYRERENLVRVLQRWGQQLRQLNRVPAIEAVITDVEVRAPAAAEQLHSLVALIGELVDLQHSMLGARASGIADSEFELNTDADQDLELLQAEIARRLMRLLEVLQVPAEGVERARNLVLSLEQGLQLKQLPDIIATLTDLIRLVGGNSQEDFENYLMTLNSQLAYVQQFLEESRCDEEEARAAHRTLDDVVRRDVRNIHRTVKDSEDLGQLKQNVTRQLASIMRSMEHFKLHEQERENRLGQRYDDLLKKVDQMELETSKARARMQEEQLRARTDPLTGLPNRIDYEQHLKAEMDRWERYKTHYSLAVGDIDFFKRINDQLGHLAGDRVLRLAAKVLRHNLRSSDFIARFGGEEFVILFPSTKAEEAWQATEKLRLAIQDSPFNFKGERVDVTLSFGVAEVQAGDDMESLFTRADKALYRAKEQGRNQTQRAVTG</sequence>
<dbReference type="Pfam" id="PF20975">
    <property type="entry name" value="DGCcoil"/>
    <property type="match status" value="1"/>
</dbReference>
<keyword evidence="7" id="KW-1185">Reference proteome</keyword>
<dbReference type="EMBL" id="PYGI01000011">
    <property type="protein sequence ID" value="PSL13601.1"/>
    <property type="molecule type" value="Genomic_DNA"/>
</dbReference>
<dbReference type="SMART" id="SM00267">
    <property type="entry name" value="GGDEF"/>
    <property type="match status" value="1"/>
</dbReference>
<gene>
    <name evidence="6" type="ORF">CLV44_1117</name>
</gene>
<dbReference type="GO" id="GO:0005886">
    <property type="term" value="C:plasma membrane"/>
    <property type="evidence" value="ECO:0007669"/>
    <property type="project" value="TreeGrafter"/>
</dbReference>
<dbReference type="InterPro" id="IPR043128">
    <property type="entry name" value="Rev_trsase/Diguanyl_cyclase"/>
</dbReference>
<dbReference type="PROSITE" id="PS50887">
    <property type="entry name" value="GGDEF"/>
    <property type="match status" value="1"/>
</dbReference>
<dbReference type="GO" id="GO:0052621">
    <property type="term" value="F:diguanylate cyclase activity"/>
    <property type="evidence" value="ECO:0007669"/>
    <property type="project" value="UniProtKB-EC"/>
</dbReference>
<dbReference type="PANTHER" id="PTHR45138">
    <property type="entry name" value="REGULATORY COMPONENTS OF SENSORY TRANSDUCTION SYSTEM"/>
    <property type="match status" value="1"/>
</dbReference>
<dbReference type="EC" id="2.7.7.65" evidence="2"/>
<evidence type="ECO:0000256" key="1">
    <source>
        <dbReference type="ARBA" id="ARBA00001946"/>
    </source>
</evidence>
<evidence type="ECO:0000313" key="7">
    <source>
        <dbReference type="Proteomes" id="UP000242133"/>
    </source>
</evidence>
<dbReference type="SUPFAM" id="SSF55073">
    <property type="entry name" value="Nucleotide cyclase"/>
    <property type="match status" value="1"/>
</dbReference>
<dbReference type="InterPro" id="IPR029787">
    <property type="entry name" value="Nucleotide_cyclase"/>
</dbReference>
<dbReference type="RefSeq" id="WP_106591752.1">
    <property type="nucleotide sequence ID" value="NZ_PYGI01000011.1"/>
</dbReference>
<comment type="caution">
    <text evidence="6">The sequence shown here is derived from an EMBL/GenBank/DDBJ whole genome shotgun (WGS) entry which is preliminary data.</text>
</comment>
<dbReference type="Pfam" id="PF00990">
    <property type="entry name" value="GGDEF"/>
    <property type="match status" value="1"/>
</dbReference>